<evidence type="ECO:0000256" key="1">
    <source>
        <dbReference type="ARBA" id="ARBA00003929"/>
    </source>
</evidence>
<evidence type="ECO:0000256" key="11">
    <source>
        <dbReference type="RuleBase" id="RU000688"/>
    </source>
</evidence>
<keyword evidence="15" id="KW-1185">Reference proteome</keyword>
<keyword evidence="9 11" id="KW-0675">Receptor</keyword>
<comment type="similarity">
    <text evidence="3 11">Belongs to the G-protein coupled receptor 1 family.</text>
</comment>
<dbReference type="PROSITE" id="PS50262">
    <property type="entry name" value="G_PROTEIN_RECEP_F1_2"/>
    <property type="match status" value="1"/>
</dbReference>
<name>A0A8C3XBZ6_9CETA</name>
<dbReference type="InterPro" id="IPR000725">
    <property type="entry name" value="Olfact_rcpt"/>
</dbReference>
<evidence type="ECO:0000313" key="14">
    <source>
        <dbReference type="Ensembl" id="ENSCWAP00000023227.1"/>
    </source>
</evidence>
<evidence type="ECO:0000256" key="4">
    <source>
        <dbReference type="ARBA" id="ARBA00022475"/>
    </source>
</evidence>
<comment type="subcellular location">
    <subcellularLocation>
        <location evidence="2 12">Cell membrane</location>
        <topology evidence="2 12">Multi-pass membrane protein</topology>
    </subcellularLocation>
</comment>
<feature type="domain" description="G-protein coupled receptors family 1 profile" evidence="13">
    <location>
        <begin position="41"/>
        <end position="228"/>
    </location>
</feature>
<comment type="caution">
    <text evidence="12">Lacks conserved residue(s) required for the propagation of feature annotation.</text>
</comment>
<feature type="transmembrane region" description="Helical" evidence="12">
    <location>
        <begin position="98"/>
        <end position="120"/>
    </location>
</feature>
<keyword evidence="10 11" id="KW-0807">Transducer</keyword>
<evidence type="ECO:0000256" key="12">
    <source>
        <dbReference type="RuleBase" id="RU363047"/>
    </source>
</evidence>
<dbReference type="FunFam" id="1.20.1070.10:FF:000410">
    <property type="entry name" value="Olfactory receptor 1348"/>
    <property type="match status" value="1"/>
</dbReference>
<dbReference type="AlphaFoldDB" id="A0A8C3XBZ6"/>
<dbReference type="InterPro" id="IPR017452">
    <property type="entry name" value="GPCR_Rhodpsn_7TM"/>
</dbReference>
<dbReference type="PRINTS" id="PR00245">
    <property type="entry name" value="OLFACTORYR"/>
</dbReference>
<evidence type="ECO:0000256" key="2">
    <source>
        <dbReference type="ARBA" id="ARBA00004651"/>
    </source>
</evidence>
<reference evidence="14" key="1">
    <citation type="submission" date="2025-08" db="UniProtKB">
        <authorList>
            <consortium name="Ensembl"/>
        </authorList>
    </citation>
    <scope>IDENTIFICATION</scope>
</reference>
<dbReference type="PANTHER" id="PTHR48018">
    <property type="entry name" value="OLFACTORY RECEPTOR"/>
    <property type="match status" value="1"/>
</dbReference>
<evidence type="ECO:0000256" key="8">
    <source>
        <dbReference type="ARBA" id="ARBA00023136"/>
    </source>
</evidence>
<evidence type="ECO:0000256" key="5">
    <source>
        <dbReference type="ARBA" id="ARBA00022692"/>
    </source>
</evidence>
<evidence type="ECO:0000256" key="10">
    <source>
        <dbReference type="ARBA" id="ARBA00023224"/>
    </source>
</evidence>
<reference evidence="14" key="2">
    <citation type="submission" date="2025-09" db="UniProtKB">
        <authorList>
            <consortium name="Ensembl"/>
        </authorList>
    </citation>
    <scope>IDENTIFICATION</scope>
</reference>
<feature type="transmembrane region" description="Helical" evidence="12">
    <location>
        <begin position="200"/>
        <end position="227"/>
    </location>
</feature>
<keyword evidence="5 11" id="KW-0812">Transmembrane</keyword>
<dbReference type="PROSITE" id="PS00237">
    <property type="entry name" value="G_PROTEIN_RECEP_F1_1"/>
    <property type="match status" value="1"/>
</dbReference>
<dbReference type="Proteomes" id="UP000694540">
    <property type="component" value="Unplaced"/>
</dbReference>
<evidence type="ECO:0000259" key="13">
    <source>
        <dbReference type="PROSITE" id="PS50262"/>
    </source>
</evidence>
<keyword evidence="4 12" id="KW-1003">Cell membrane</keyword>
<keyword evidence="8 12" id="KW-0472">Membrane</keyword>
<dbReference type="SUPFAM" id="SSF81321">
    <property type="entry name" value="Family A G protein-coupled receptor-like"/>
    <property type="match status" value="1"/>
</dbReference>
<comment type="function">
    <text evidence="1">Putative odorant or sperm cell receptor.</text>
</comment>
<evidence type="ECO:0000256" key="3">
    <source>
        <dbReference type="ARBA" id="ARBA00010663"/>
    </source>
</evidence>
<keyword evidence="6 12" id="KW-1133">Transmembrane helix</keyword>
<dbReference type="Ensembl" id="ENSCWAT00000025174.1">
    <property type="protein sequence ID" value="ENSCWAP00000023227.1"/>
    <property type="gene ID" value="ENSCWAG00000017711.1"/>
</dbReference>
<keyword evidence="7 11" id="KW-0297">G-protein coupled receptor</keyword>
<keyword evidence="12" id="KW-0716">Sensory transduction</keyword>
<keyword evidence="12" id="KW-0552">Olfaction</keyword>
<dbReference type="Pfam" id="PF13853">
    <property type="entry name" value="7tm_4"/>
    <property type="match status" value="1"/>
</dbReference>
<feature type="transmembrane region" description="Helical" evidence="12">
    <location>
        <begin position="239"/>
        <end position="260"/>
    </location>
</feature>
<evidence type="ECO:0000256" key="7">
    <source>
        <dbReference type="ARBA" id="ARBA00023040"/>
    </source>
</evidence>
<dbReference type="FunFam" id="1.10.1220.70:FF:000001">
    <property type="entry name" value="Olfactory receptor"/>
    <property type="match status" value="1"/>
</dbReference>
<proteinExistence type="inferred from homology"/>
<organism evidence="14 15">
    <name type="scientific">Catagonus wagneri</name>
    <name type="common">Chacoan peccary</name>
    <dbReference type="NCBI Taxonomy" id="51154"/>
    <lineage>
        <taxon>Eukaryota</taxon>
        <taxon>Metazoa</taxon>
        <taxon>Chordata</taxon>
        <taxon>Craniata</taxon>
        <taxon>Vertebrata</taxon>
        <taxon>Euteleostomi</taxon>
        <taxon>Mammalia</taxon>
        <taxon>Eutheria</taxon>
        <taxon>Laurasiatheria</taxon>
        <taxon>Artiodactyla</taxon>
        <taxon>Suina</taxon>
        <taxon>Tayassuidae</taxon>
        <taxon>Catagonus</taxon>
    </lineage>
</organism>
<dbReference type="PRINTS" id="PR00237">
    <property type="entry name" value="GPCRRHODOPSN"/>
</dbReference>
<protein>
    <recommendedName>
        <fullName evidence="12">Olfactory receptor</fullName>
    </recommendedName>
</protein>
<evidence type="ECO:0000256" key="9">
    <source>
        <dbReference type="ARBA" id="ARBA00023170"/>
    </source>
</evidence>
<dbReference type="InterPro" id="IPR000276">
    <property type="entry name" value="GPCR_Rhodpsn"/>
</dbReference>
<evidence type="ECO:0000256" key="6">
    <source>
        <dbReference type="ARBA" id="ARBA00022989"/>
    </source>
</evidence>
<dbReference type="GO" id="GO:0005886">
    <property type="term" value="C:plasma membrane"/>
    <property type="evidence" value="ECO:0007669"/>
    <property type="project" value="UniProtKB-SubCell"/>
</dbReference>
<dbReference type="GeneTree" id="ENSGT01140000282514"/>
<dbReference type="GO" id="GO:0004984">
    <property type="term" value="F:olfactory receptor activity"/>
    <property type="evidence" value="ECO:0007669"/>
    <property type="project" value="InterPro"/>
</dbReference>
<evidence type="ECO:0000313" key="15">
    <source>
        <dbReference type="Proteomes" id="UP000694540"/>
    </source>
</evidence>
<feature type="transmembrane region" description="Helical" evidence="12">
    <location>
        <begin position="27"/>
        <end position="48"/>
    </location>
</feature>
<accession>A0A8C3XBZ6</accession>
<dbReference type="Gene3D" id="1.20.1070.10">
    <property type="entry name" value="Rhodopsin 7-helix transmembrane proteins"/>
    <property type="match status" value="1"/>
</dbReference>
<sequence length="285" mass="32144">MEKGNQRVGITFILLDFSEYPHLQAPLFLVFLAIYTASVVGNVCVIVIIRINPQLLTPMYFFLSHLSFLDFCFCSASTPKLLEILVVDIRTISYMGCMMQFFFGCTFVIIEMFILAVMAYDRFVAVCNPLLYRVAMSPKLFTLLVDAAYTWGGFCSLTLTCSLSELCFCSSNIINHFGCEYSAILSASCSDTYFNLMLSFIISTFNEACSLLIILFPCLFIVVMIIKMPFAGGSTRSSLFIKIATVFYTVVIPMLNPLIYSLRNNDVKILVRKLINDKQLFSHSV</sequence>
<dbReference type="GO" id="GO:0004930">
    <property type="term" value="F:G protein-coupled receptor activity"/>
    <property type="evidence" value="ECO:0007669"/>
    <property type="project" value="UniProtKB-KW"/>
</dbReference>